<keyword evidence="1" id="KW-0812">Transmembrane</keyword>
<keyword evidence="1" id="KW-0472">Membrane</keyword>
<proteinExistence type="predicted"/>
<comment type="caution">
    <text evidence="2">The sequence shown here is derived from an EMBL/GenBank/DDBJ whole genome shotgun (WGS) entry which is preliminary data.</text>
</comment>
<dbReference type="AlphaFoldDB" id="A0A9X1YGK8"/>
<organism evidence="2 3">
    <name type="scientific">Scleromatobacter humisilvae</name>
    <dbReference type="NCBI Taxonomy" id="2897159"/>
    <lineage>
        <taxon>Bacteria</taxon>
        <taxon>Pseudomonadati</taxon>
        <taxon>Pseudomonadota</taxon>
        <taxon>Betaproteobacteria</taxon>
        <taxon>Burkholderiales</taxon>
        <taxon>Sphaerotilaceae</taxon>
        <taxon>Scleromatobacter</taxon>
    </lineage>
</organism>
<evidence type="ECO:0008006" key="4">
    <source>
        <dbReference type="Google" id="ProtNLM"/>
    </source>
</evidence>
<feature type="transmembrane region" description="Helical" evidence="1">
    <location>
        <begin position="170"/>
        <end position="191"/>
    </location>
</feature>
<gene>
    <name evidence="2" type="ORF">LPC04_01105</name>
</gene>
<protein>
    <recommendedName>
        <fullName evidence="4">Intracellular septation protein A</fullName>
    </recommendedName>
</protein>
<name>A0A9X1YGK8_9BURK</name>
<evidence type="ECO:0000313" key="2">
    <source>
        <dbReference type="EMBL" id="MCK9684298.1"/>
    </source>
</evidence>
<feature type="transmembrane region" description="Helical" evidence="1">
    <location>
        <begin position="49"/>
        <end position="65"/>
    </location>
</feature>
<feature type="transmembrane region" description="Helical" evidence="1">
    <location>
        <begin position="23"/>
        <end position="43"/>
    </location>
</feature>
<sequence length="207" mass="21896">MISSMATATPAPAAATARRTPPLLAAVLLAVSLAYPVVVYLALGHVSPRWIALLLVALALARAWVTRESFWLVAAALAGVLAVAGALGDQWGPLKLYPALVNLVMLGLFASSLWRGPSVVERLARLREPDFPPAAVAYTRRVTQVWCGFFVVNGLIAAATALWASAGAWALYNGLLSYIAMGLLMGGEWLVRRRVRARIAADGAAHG</sequence>
<evidence type="ECO:0000313" key="3">
    <source>
        <dbReference type="Proteomes" id="UP001139353"/>
    </source>
</evidence>
<keyword evidence="1" id="KW-1133">Transmembrane helix</keyword>
<evidence type="ECO:0000256" key="1">
    <source>
        <dbReference type="SAM" id="Phobius"/>
    </source>
</evidence>
<dbReference type="RefSeq" id="WP_275680332.1">
    <property type="nucleotide sequence ID" value="NZ_JAJLJH010000001.1"/>
</dbReference>
<feature type="transmembrane region" description="Helical" evidence="1">
    <location>
        <begin position="145"/>
        <end position="164"/>
    </location>
</feature>
<dbReference type="Proteomes" id="UP001139353">
    <property type="component" value="Unassembled WGS sequence"/>
</dbReference>
<feature type="transmembrane region" description="Helical" evidence="1">
    <location>
        <begin position="94"/>
        <end position="114"/>
    </location>
</feature>
<accession>A0A9X1YGK8</accession>
<reference evidence="2" key="1">
    <citation type="submission" date="2021-11" db="EMBL/GenBank/DDBJ databases">
        <title>BS-T2-15 a new species belonging to the Comamonadaceae family isolated from the soil of a French oak forest.</title>
        <authorList>
            <person name="Mieszkin S."/>
            <person name="Alain K."/>
        </authorList>
    </citation>
    <scope>NUCLEOTIDE SEQUENCE</scope>
    <source>
        <strain evidence="2">BS-T2-15</strain>
    </source>
</reference>
<keyword evidence="3" id="KW-1185">Reference proteome</keyword>
<feature type="transmembrane region" description="Helical" evidence="1">
    <location>
        <begin position="70"/>
        <end position="88"/>
    </location>
</feature>
<dbReference type="EMBL" id="JAJLJH010000001">
    <property type="protein sequence ID" value="MCK9684298.1"/>
    <property type="molecule type" value="Genomic_DNA"/>
</dbReference>